<organism evidence="1 2">
    <name type="scientific">Panagrolaimus superbus</name>
    <dbReference type="NCBI Taxonomy" id="310955"/>
    <lineage>
        <taxon>Eukaryota</taxon>
        <taxon>Metazoa</taxon>
        <taxon>Ecdysozoa</taxon>
        <taxon>Nematoda</taxon>
        <taxon>Chromadorea</taxon>
        <taxon>Rhabditida</taxon>
        <taxon>Tylenchina</taxon>
        <taxon>Panagrolaimomorpha</taxon>
        <taxon>Panagrolaimoidea</taxon>
        <taxon>Panagrolaimidae</taxon>
        <taxon>Panagrolaimus</taxon>
    </lineage>
</organism>
<dbReference type="Proteomes" id="UP000887577">
    <property type="component" value="Unplaced"/>
</dbReference>
<protein>
    <submittedName>
        <fullName evidence="2">Zonadhesin</fullName>
    </submittedName>
</protein>
<dbReference type="WBParaSite" id="PSU_v2.g19283.t1">
    <property type="protein sequence ID" value="PSU_v2.g19283.t1"/>
    <property type="gene ID" value="PSU_v2.g19283"/>
</dbReference>
<accession>A0A914YIF5</accession>
<evidence type="ECO:0000313" key="2">
    <source>
        <dbReference type="WBParaSite" id="PSU_v2.g19283.t1"/>
    </source>
</evidence>
<proteinExistence type="predicted"/>
<dbReference type="AlphaFoldDB" id="A0A914YIF5"/>
<keyword evidence="1" id="KW-1185">Reference proteome</keyword>
<evidence type="ECO:0000313" key="1">
    <source>
        <dbReference type="Proteomes" id="UP000887577"/>
    </source>
</evidence>
<reference evidence="2" key="1">
    <citation type="submission" date="2022-11" db="UniProtKB">
        <authorList>
            <consortium name="WormBaseParasite"/>
        </authorList>
    </citation>
    <scope>IDENTIFICATION</scope>
</reference>
<name>A0A914YIF5_9BILA</name>
<sequence>MAPQLLLKRFESTIPPAIIVEKIQPSEATTIETATISIAPLGEEQISVNRSTTSEPKIVTTTSESVTEIPATTVKFNEETTVISESSTEQPLTTKQNIVPIVIPTEEEKTVNPDTTILAEQTTINPITAENIDANTIIGETSEATTIEIAQSIVTVVPAVENQGAAETTQIPITKTKIPLTIAEIISSTPSVVTATNEVIMETEAAQVIPLEIIKTNDATTGTSTKLQTESPKVDETFSTTPISDKSTIVTEKIAPLIIVSANNDAQLSTFSTSSETVPTAAPPIKEIIVTAEIPQTQQPVTITVAAAESIDIIEETVTPKDVSEDATSKTPIIVPIEAVQTTEVPLTAEVSETSTIVAGTISTLTSDKPKEEKIIPIIMDQTEEISLEATTVVSVTESSKSIDETFSTTPTSDESIIVTEKIAPLIIISANNDAQPSTFSTSSETASTGATVEFNATAAPPIKDVTVTAEIPQTQQPVTITVAAAESVDIFEQTVTPRDLSEDATSKTPVIVPIEAVQTTEVPLTAEVSETSTIVAETISTLTSDISKEEKVIPIIVNSEENIPTEATTLVSVTESSKSIDETTIIEENLTTNLPQTTALDPLSKAFNEAAEAIEKFGDAGRPKSETILLRNKTIEEAFDDAIGHVTVNPNEATESPIIVVATTNVPESTENIETSTKLAENIEVTTNDATDKQW</sequence>